<proteinExistence type="inferred from homology"/>
<dbReference type="EMBL" id="QZEI01000005">
    <property type="protein sequence ID" value="RLV61270.1"/>
    <property type="molecule type" value="Genomic_DNA"/>
</dbReference>
<dbReference type="RefSeq" id="WP_121837532.1">
    <property type="nucleotide sequence ID" value="NZ_ML014756.1"/>
</dbReference>
<keyword evidence="4" id="KW-0249">Electron transport</keyword>
<evidence type="ECO:0000259" key="10">
    <source>
        <dbReference type="Pfam" id="PF04324"/>
    </source>
</evidence>
<comment type="similarity">
    <text evidence="9">Belongs to the Bfd family.</text>
</comment>
<organism evidence="11 12">
    <name type="scientific">Parashewanella curva</name>
    <dbReference type="NCBI Taxonomy" id="2338552"/>
    <lineage>
        <taxon>Bacteria</taxon>
        <taxon>Pseudomonadati</taxon>
        <taxon>Pseudomonadota</taxon>
        <taxon>Gammaproteobacteria</taxon>
        <taxon>Alteromonadales</taxon>
        <taxon>Shewanellaceae</taxon>
        <taxon>Parashewanella</taxon>
    </lineage>
</organism>
<keyword evidence="1" id="KW-0813">Transport</keyword>
<dbReference type="PANTHER" id="PTHR37424:SF1">
    <property type="entry name" value="BACTERIOFERRITIN-ASSOCIATED FERREDOXIN"/>
    <property type="match status" value="1"/>
</dbReference>
<keyword evidence="2" id="KW-0001">2Fe-2S</keyword>
<gene>
    <name evidence="11" type="ORF">D5018_03150</name>
</gene>
<evidence type="ECO:0000256" key="6">
    <source>
        <dbReference type="ARBA" id="ARBA00023014"/>
    </source>
</evidence>
<dbReference type="Pfam" id="PF04324">
    <property type="entry name" value="Fer2_BFD"/>
    <property type="match status" value="1"/>
</dbReference>
<keyword evidence="3" id="KW-0479">Metal-binding</keyword>
<name>A0A3L8Q1D0_9GAMM</name>
<evidence type="ECO:0000256" key="2">
    <source>
        <dbReference type="ARBA" id="ARBA00022714"/>
    </source>
</evidence>
<evidence type="ECO:0000256" key="9">
    <source>
        <dbReference type="ARBA" id="ARBA00046332"/>
    </source>
</evidence>
<dbReference type="InterPro" id="IPR052371">
    <property type="entry name" value="BFD-associated_ferredoxin"/>
</dbReference>
<dbReference type="InterPro" id="IPR041854">
    <property type="entry name" value="BFD-like_2Fe2S-bd_dom_sf"/>
</dbReference>
<evidence type="ECO:0000313" key="11">
    <source>
        <dbReference type="EMBL" id="RLV61270.1"/>
    </source>
</evidence>
<keyword evidence="6" id="KW-0411">Iron-sulfur</keyword>
<dbReference type="OrthoDB" id="9815350at2"/>
<comment type="caution">
    <text evidence="11">The sequence shown here is derived from an EMBL/GenBank/DDBJ whole genome shotgun (WGS) entry which is preliminary data.</text>
</comment>
<keyword evidence="12" id="KW-1185">Reference proteome</keyword>
<reference evidence="11 12" key="1">
    <citation type="submission" date="2018-09" db="EMBL/GenBank/DDBJ databases">
        <title>Phylogeny of the Shewanellaceae, and recommendation for two new genera, Pseudoshewanella and Parashewanella.</title>
        <authorList>
            <person name="Wang G."/>
        </authorList>
    </citation>
    <scope>NUCLEOTIDE SEQUENCE [LARGE SCALE GENOMIC DNA]</scope>
    <source>
        <strain evidence="11 12">C51</strain>
    </source>
</reference>
<feature type="domain" description="BFD-like [2Fe-2S]-binding" evidence="10">
    <location>
        <begin position="2"/>
        <end position="50"/>
    </location>
</feature>
<sequence>MYVCVCHGITEKDIQQAINNGAEHVKELRDSYDLGTDCGKCLYLAAKIMKDNKTDLNYDLAKAV</sequence>
<accession>A0A3L8Q1D0</accession>
<dbReference type="Gene3D" id="1.10.10.1100">
    <property type="entry name" value="BFD-like [2Fe-2S]-binding domain"/>
    <property type="match status" value="1"/>
</dbReference>
<comment type="cofactor">
    <cofactor evidence="7">
        <name>[2Fe-2S] cluster</name>
        <dbReference type="ChEBI" id="CHEBI:190135"/>
    </cofactor>
</comment>
<protein>
    <recommendedName>
        <fullName evidence="8">Bacterioferritin-associated ferredoxin</fullName>
    </recommendedName>
</protein>
<dbReference type="Proteomes" id="UP000281474">
    <property type="component" value="Unassembled WGS sequence"/>
</dbReference>
<evidence type="ECO:0000256" key="3">
    <source>
        <dbReference type="ARBA" id="ARBA00022723"/>
    </source>
</evidence>
<dbReference type="PANTHER" id="PTHR37424">
    <property type="entry name" value="BACTERIOFERRITIN-ASSOCIATED FERREDOXIN"/>
    <property type="match status" value="1"/>
</dbReference>
<evidence type="ECO:0000256" key="1">
    <source>
        <dbReference type="ARBA" id="ARBA00022448"/>
    </source>
</evidence>
<keyword evidence="5" id="KW-0408">Iron</keyword>
<dbReference type="InterPro" id="IPR007419">
    <property type="entry name" value="BFD-like_2Fe2S-bd_dom"/>
</dbReference>
<evidence type="ECO:0000256" key="5">
    <source>
        <dbReference type="ARBA" id="ARBA00023004"/>
    </source>
</evidence>
<evidence type="ECO:0000313" key="12">
    <source>
        <dbReference type="Proteomes" id="UP000281474"/>
    </source>
</evidence>
<evidence type="ECO:0000256" key="7">
    <source>
        <dbReference type="ARBA" id="ARBA00034078"/>
    </source>
</evidence>
<dbReference type="GO" id="GO:0046872">
    <property type="term" value="F:metal ion binding"/>
    <property type="evidence" value="ECO:0007669"/>
    <property type="project" value="UniProtKB-KW"/>
</dbReference>
<dbReference type="GO" id="GO:0051537">
    <property type="term" value="F:2 iron, 2 sulfur cluster binding"/>
    <property type="evidence" value="ECO:0007669"/>
    <property type="project" value="UniProtKB-KW"/>
</dbReference>
<evidence type="ECO:0000256" key="4">
    <source>
        <dbReference type="ARBA" id="ARBA00022982"/>
    </source>
</evidence>
<dbReference type="AlphaFoldDB" id="A0A3L8Q1D0"/>
<evidence type="ECO:0000256" key="8">
    <source>
        <dbReference type="ARBA" id="ARBA00039386"/>
    </source>
</evidence>